<dbReference type="NCBIfam" id="TIGR00466">
    <property type="entry name" value="kdsB"/>
    <property type="match status" value="1"/>
</dbReference>
<dbReference type="EMBL" id="UINC01018269">
    <property type="protein sequence ID" value="SVA76589.1"/>
    <property type="molecule type" value="Genomic_DNA"/>
</dbReference>
<proteinExistence type="inferred from homology"/>
<dbReference type="GO" id="GO:0044281">
    <property type="term" value="P:small molecule metabolic process"/>
    <property type="evidence" value="ECO:0007669"/>
    <property type="project" value="UniProtKB-ARBA"/>
</dbReference>
<dbReference type="PANTHER" id="PTHR42866:SF2">
    <property type="entry name" value="3-DEOXY-MANNO-OCTULOSONATE CYTIDYLYLTRANSFERASE, MITOCHONDRIAL"/>
    <property type="match status" value="1"/>
</dbReference>
<dbReference type="HAMAP" id="MF_00057">
    <property type="entry name" value="KdsB"/>
    <property type="match status" value="1"/>
</dbReference>
<dbReference type="GO" id="GO:0005829">
    <property type="term" value="C:cytosol"/>
    <property type="evidence" value="ECO:0007669"/>
    <property type="project" value="TreeGrafter"/>
</dbReference>
<dbReference type="AlphaFoldDB" id="A0A381YHT0"/>
<evidence type="ECO:0000256" key="3">
    <source>
        <dbReference type="ARBA" id="ARBA00022695"/>
    </source>
</evidence>
<evidence type="ECO:0000313" key="4">
    <source>
        <dbReference type="EMBL" id="SVA76589.1"/>
    </source>
</evidence>
<dbReference type="PANTHER" id="PTHR42866">
    <property type="entry name" value="3-DEOXY-MANNO-OCTULOSONATE CYTIDYLYLTRANSFERASE"/>
    <property type="match status" value="1"/>
</dbReference>
<dbReference type="CDD" id="cd02517">
    <property type="entry name" value="CMP-KDO-Synthetase"/>
    <property type="match status" value="1"/>
</dbReference>
<protein>
    <recommendedName>
        <fullName evidence="5">3-deoxy-manno-octulosonate cytidylyltransferase</fullName>
    </recommendedName>
</protein>
<reference evidence="4" key="1">
    <citation type="submission" date="2018-05" db="EMBL/GenBank/DDBJ databases">
        <authorList>
            <person name="Lanie J.A."/>
            <person name="Ng W.-L."/>
            <person name="Kazmierczak K.M."/>
            <person name="Andrzejewski T.M."/>
            <person name="Davidsen T.M."/>
            <person name="Wayne K.J."/>
            <person name="Tettelin H."/>
            <person name="Glass J.I."/>
            <person name="Rusch D."/>
            <person name="Podicherti R."/>
            <person name="Tsui H.-C.T."/>
            <person name="Winkler M.E."/>
        </authorList>
    </citation>
    <scope>NUCLEOTIDE SEQUENCE</scope>
</reference>
<dbReference type="FunFam" id="3.90.550.10:FF:000011">
    <property type="entry name" value="3-deoxy-manno-octulosonate cytidylyltransferase"/>
    <property type="match status" value="1"/>
</dbReference>
<keyword evidence="3" id="KW-0548">Nucleotidyltransferase</keyword>
<dbReference type="Gene3D" id="3.90.550.10">
    <property type="entry name" value="Spore Coat Polysaccharide Biosynthesis Protein SpsA, Chain A"/>
    <property type="match status" value="1"/>
</dbReference>
<name>A0A381YHT0_9ZZZZ</name>
<evidence type="ECO:0000256" key="2">
    <source>
        <dbReference type="ARBA" id="ARBA00022679"/>
    </source>
</evidence>
<dbReference type="GO" id="GO:0008690">
    <property type="term" value="F:3-deoxy-manno-octulosonate cytidylyltransferase activity"/>
    <property type="evidence" value="ECO:0007669"/>
    <property type="project" value="InterPro"/>
</dbReference>
<keyword evidence="2" id="KW-0808">Transferase</keyword>
<dbReference type="NCBIfam" id="NF009905">
    <property type="entry name" value="PRK13368.1"/>
    <property type="match status" value="1"/>
</dbReference>
<dbReference type="InterPro" id="IPR029044">
    <property type="entry name" value="Nucleotide-diphossugar_trans"/>
</dbReference>
<comment type="subcellular location">
    <subcellularLocation>
        <location evidence="1">Membrane</location>
    </subcellularLocation>
</comment>
<dbReference type="Pfam" id="PF02348">
    <property type="entry name" value="CTP_transf_3"/>
    <property type="match status" value="1"/>
</dbReference>
<feature type="non-terminal residue" evidence="4">
    <location>
        <position position="1"/>
    </location>
</feature>
<dbReference type="NCBIfam" id="NF003950">
    <property type="entry name" value="PRK05450.1-3"/>
    <property type="match status" value="1"/>
</dbReference>
<dbReference type="InterPro" id="IPR003329">
    <property type="entry name" value="Cytidylyl_trans"/>
</dbReference>
<dbReference type="SUPFAM" id="SSF53448">
    <property type="entry name" value="Nucleotide-diphospho-sugar transferases"/>
    <property type="match status" value="1"/>
</dbReference>
<dbReference type="InterPro" id="IPR004528">
    <property type="entry name" value="KdsB"/>
</dbReference>
<dbReference type="NCBIfam" id="NF003952">
    <property type="entry name" value="PRK05450.1-5"/>
    <property type="match status" value="1"/>
</dbReference>
<dbReference type="GO" id="GO:1901137">
    <property type="term" value="P:carbohydrate derivative biosynthetic process"/>
    <property type="evidence" value="ECO:0007669"/>
    <property type="project" value="UniProtKB-ARBA"/>
</dbReference>
<dbReference type="GO" id="GO:0016020">
    <property type="term" value="C:membrane"/>
    <property type="evidence" value="ECO:0007669"/>
    <property type="project" value="UniProtKB-SubCell"/>
</dbReference>
<evidence type="ECO:0008006" key="5">
    <source>
        <dbReference type="Google" id="ProtNLM"/>
    </source>
</evidence>
<evidence type="ECO:0000256" key="1">
    <source>
        <dbReference type="ARBA" id="ARBA00004370"/>
    </source>
</evidence>
<accession>A0A381YHT0</accession>
<organism evidence="4">
    <name type="scientific">marine metagenome</name>
    <dbReference type="NCBI Taxonomy" id="408172"/>
    <lineage>
        <taxon>unclassified sequences</taxon>
        <taxon>metagenomes</taxon>
        <taxon>ecological metagenomes</taxon>
    </lineage>
</organism>
<gene>
    <name evidence="4" type="ORF">METZ01_LOCUS129443</name>
</gene>
<sequence>VNITGAPKTLAVIPARYASSRFPGKPLVEIAGKSMIQHVWERAMQTQAIDEVLVATDDQRILSAVENFGGKGVLTSTEHKTGTDRIVEALSGRSCEWVLNIQGDEPLVLPSDLERLIQQAHNTEGTKGATLIYKITDESMLHDPNIVKVTLNRKNQALYFSRSLIPFPRSPQTENFSIWRHLGVYLFQRDFLLQFHQWPQSVLEQTEQLEQLRILENGETLLCVEAENDGVGVDVPQDVEYAEMMLKRQKVKQIPA</sequence>